<protein>
    <recommendedName>
        <fullName evidence="3">Phytocyanin domain-containing protein</fullName>
    </recommendedName>
</protein>
<feature type="transmembrane region" description="Helical" evidence="1">
    <location>
        <begin position="696"/>
        <end position="718"/>
    </location>
</feature>
<feature type="chain" id="PRO_5043643245" description="Phytocyanin domain-containing protein" evidence="2">
    <location>
        <begin position="42"/>
        <end position="955"/>
    </location>
</feature>
<organism evidence="4 5">
    <name type="scientific">Elliptochloris bilobata</name>
    <dbReference type="NCBI Taxonomy" id="381761"/>
    <lineage>
        <taxon>Eukaryota</taxon>
        <taxon>Viridiplantae</taxon>
        <taxon>Chlorophyta</taxon>
        <taxon>core chlorophytes</taxon>
        <taxon>Trebouxiophyceae</taxon>
        <taxon>Trebouxiophyceae incertae sedis</taxon>
        <taxon>Elliptochloris clade</taxon>
        <taxon>Elliptochloris</taxon>
    </lineage>
</organism>
<feature type="signal peptide" evidence="2">
    <location>
        <begin position="1"/>
        <end position="41"/>
    </location>
</feature>
<dbReference type="Gene3D" id="2.60.40.420">
    <property type="entry name" value="Cupredoxins - blue copper proteins"/>
    <property type="match status" value="1"/>
</dbReference>
<evidence type="ECO:0000313" key="4">
    <source>
        <dbReference type="EMBL" id="KAK9827247.1"/>
    </source>
</evidence>
<dbReference type="PANTHER" id="PTHR33390">
    <property type="entry name" value="STRESS UP-REGULATED NOD 19 PROTEIN"/>
    <property type="match status" value="1"/>
</dbReference>
<feature type="domain" description="Phytocyanin" evidence="3">
    <location>
        <begin position="41"/>
        <end position="138"/>
    </location>
</feature>
<feature type="transmembrane region" description="Helical" evidence="1">
    <location>
        <begin position="868"/>
        <end position="893"/>
    </location>
</feature>
<sequence>MGEGGPVPTTGSTGMRIRRPLCGWQQLLLCLLASCAACSTADIVIGGDRGWTLGVTYRDVYAQPGDVLVFSYHTQFHDVWVQREAACNFSAGSLAAGRPNVSPLRLEVPAQWAGEYFVTCSVGDHCKQGMQLLLHVDAPGACRDVCAVDPCAAAACPADPAATCRRRACGACEPVFVVNGAEVACAAGGDADRQAAEAALAELGGSRFAGGCTGAERVGAGAVGGELLRVTCVSPSVALRPGQVVNTNMLFANPFPEGRAIAIYNQSAQLVRADDLAVVPPSEVYLHHFVTMDTLIVPPPTGQGIIARQAFEEPHVLVVEADRLTPPAKRYVNLHLINTVGVLDRVACVECRCAGLPPGAAPRGGVVCCRDCPSASAAPPTDYALQYTTIFRVLGTESEGARVQLARIDGALGMGGRIEYNVPRDPGGGMQLVNYGFTLNDLLAGERLSESVQALRCDGHQHMGGACLELYDAQSNELLCQSCPVVGAVAPGEGGGPQVVFVAAMTRAELSPPRALAPDQPLRLLSKYNASEGHSGVMSIMFLYFSDGAVRRGAELAGSPSLPALTTRDGFGEYVDRFPSVSRHNTPDCQRQMWEVWENCPVGAGAAVREENAVVCCSMLGGLTASKCTCAVMGFAEPELLGFIAHWSAHCSSEPMWESYRLACHHTGDPTWRWSNLFSFVGVDAAMEAMYATSTYFFQMFMLVWYNALGLVAMYWALQWAVPRAAGPAFRRLPQAERVILIHHAMYFSVFTLQVVPLTWRMGGMMLGPDFSEAVDDPLNQNLITSCVISHGLLYFGEACFRGQVKVNPVLLLHHILFFLLPIMTFHSRSVITFKVVLLIDLFATYEFLLYAALVMRRLQAPVARTRTVLVAGVWLYGITRLMQLAALGTLFVGSLSRLAGECQYWLLLAVTTVLMLVQGYTFHIYHCIHRGLAAEARGPPGDDDEDLPALPAKR</sequence>
<keyword evidence="1" id="KW-0812">Transmembrane</keyword>
<dbReference type="Proteomes" id="UP001445335">
    <property type="component" value="Unassembled WGS sequence"/>
</dbReference>
<dbReference type="PANTHER" id="PTHR33390:SF1">
    <property type="entry name" value="STRESS UP-REGULATED NOD 19 PROTEIN"/>
    <property type="match status" value="1"/>
</dbReference>
<dbReference type="InterPro" id="IPR003245">
    <property type="entry name" value="Phytocyanin_dom"/>
</dbReference>
<feature type="transmembrane region" description="Helical" evidence="1">
    <location>
        <begin position="809"/>
        <end position="826"/>
    </location>
</feature>
<accession>A0AAW1R0F0</accession>
<dbReference type="PROSITE" id="PS51485">
    <property type="entry name" value="PHYTOCYANIN"/>
    <property type="match status" value="1"/>
</dbReference>
<name>A0AAW1R0F0_9CHLO</name>
<dbReference type="InterPro" id="IPR008972">
    <property type="entry name" value="Cupredoxin"/>
</dbReference>
<feature type="transmembrane region" description="Helical" evidence="1">
    <location>
        <begin position="739"/>
        <end position="759"/>
    </location>
</feature>
<reference evidence="4 5" key="1">
    <citation type="journal article" date="2024" name="Nat. Commun.">
        <title>Phylogenomics reveals the evolutionary origins of lichenization in chlorophyte algae.</title>
        <authorList>
            <person name="Puginier C."/>
            <person name="Libourel C."/>
            <person name="Otte J."/>
            <person name="Skaloud P."/>
            <person name="Haon M."/>
            <person name="Grisel S."/>
            <person name="Petersen M."/>
            <person name="Berrin J.G."/>
            <person name="Delaux P.M."/>
            <person name="Dal Grande F."/>
            <person name="Keller J."/>
        </authorList>
    </citation>
    <scope>NUCLEOTIDE SEQUENCE [LARGE SCALE GENOMIC DNA]</scope>
    <source>
        <strain evidence="4 5">SAG 245.80</strain>
    </source>
</reference>
<evidence type="ECO:0000256" key="2">
    <source>
        <dbReference type="SAM" id="SignalP"/>
    </source>
</evidence>
<dbReference type="GO" id="GO:0009055">
    <property type="term" value="F:electron transfer activity"/>
    <property type="evidence" value="ECO:0007669"/>
    <property type="project" value="InterPro"/>
</dbReference>
<evidence type="ECO:0000259" key="3">
    <source>
        <dbReference type="PROSITE" id="PS51485"/>
    </source>
</evidence>
<feature type="non-terminal residue" evidence="4">
    <location>
        <position position="955"/>
    </location>
</feature>
<keyword evidence="1" id="KW-1133">Transmembrane helix</keyword>
<feature type="transmembrane region" description="Helical" evidence="1">
    <location>
        <begin position="832"/>
        <end position="856"/>
    </location>
</feature>
<keyword evidence="2" id="KW-0732">Signal</keyword>
<feature type="transmembrane region" description="Helical" evidence="1">
    <location>
        <begin position="905"/>
        <end position="923"/>
    </location>
</feature>
<gene>
    <name evidence="4" type="ORF">WJX81_002418</name>
</gene>
<keyword evidence="1" id="KW-0472">Membrane</keyword>
<dbReference type="AlphaFoldDB" id="A0AAW1R0F0"/>
<comment type="caution">
    <text evidence="4">The sequence shown here is derived from an EMBL/GenBank/DDBJ whole genome shotgun (WGS) entry which is preliminary data.</text>
</comment>
<evidence type="ECO:0000313" key="5">
    <source>
        <dbReference type="Proteomes" id="UP001445335"/>
    </source>
</evidence>
<dbReference type="SUPFAM" id="SSF49503">
    <property type="entry name" value="Cupredoxins"/>
    <property type="match status" value="1"/>
</dbReference>
<evidence type="ECO:0000256" key="1">
    <source>
        <dbReference type="SAM" id="Phobius"/>
    </source>
</evidence>
<dbReference type="InterPro" id="IPR011692">
    <property type="entry name" value="Stress_up-reg_Nod19"/>
</dbReference>
<dbReference type="EMBL" id="JALJOU010000060">
    <property type="protein sequence ID" value="KAK9827247.1"/>
    <property type="molecule type" value="Genomic_DNA"/>
</dbReference>
<keyword evidence="5" id="KW-1185">Reference proteome</keyword>
<proteinExistence type="predicted"/>
<feature type="transmembrane region" description="Helical" evidence="1">
    <location>
        <begin position="779"/>
        <end position="797"/>
    </location>
</feature>